<gene>
    <name evidence="3" type="ORF">D6C00_06570</name>
</gene>
<dbReference type="Pfam" id="PF03808">
    <property type="entry name" value="Glyco_tran_WecG"/>
    <property type="match status" value="1"/>
</dbReference>
<keyword evidence="2 3" id="KW-0808">Transferase</keyword>
<dbReference type="InterPro" id="IPR004629">
    <property type="entry name" value="WecG_TagA_CpsF"/>
</dbReference>
<organism evidence="3 4">
    <name type="scientific">Thiohalobacter thiocyanaticus</name>
    <dbReference type="NCBI Taxonomy" id="585455"/>
    <lineage>
        <taxon>Bacteria</taxon>
        <taxon>Pseudomonadati</taxon>
        <taxon>Pseudomonadota</taxon>
        <taxon>Gammaproteobacteria</taxon>
        <taxon>Thiohalobacterales</taxon>
        <taxon>Thiohalobacteraceae</taxon>
        <taxon>Thiohalobacter</taxon>
    </lineage>
</organism>
<keyword evidence="1" id="KW-0328">Glycosyltransferase</keyword>
<proteinExistence type="predicted"/>
<name>A0A426QIR1_9GAMM</name>
<dbReference type="AlphaFoldDB" id="A0A426QIR1"/>
<protein>
    <submittedName>
        <fullName evidence="3">Glycosyltransferase</fullName>
    </submittedName>
</protein>
<dbReference type="Proteomes" id="UP000287798">
    <property type="component" value="Unassembled WGS sequence"/>
</dbReference>
<evidence type="ECO:0000313" key="3">
    <source>
        <dbReference type="EMBL" id="RRQ21643.1"/>
    </source>
</evidence>
<accession>A0A426QIR1</accession>
<dbReference type="GO" id="GO:0016758">
    <property type="term" value="F:hexosyltransferase activity"/>
    <property type="evidence" value="ECO:0007669"/>
    <property type="project" value="TreeGrafter"/>
</dbReference>
<dbReference type="PANTHER" id="PTHR34136">
    <property type="match status" value="1"/>
</dbReference>
<evidence type="ECO:0000313" key="4">
    <source>
        <dbReference type="Proteomes" id="UP000287798"/>
    </source>
</evidence>
<evidence type="ECO:0000256" key="1">
    <source>
        <dbReference type="ARBA" id="ARBA00022676"/>
    </source>
</evidence>
<dbReference type="PANTHER" id="PTHR34136:SF1">
    <property type="entry name" value="UDP-N-ACETYL-D-MANNOSAMINURONIC ACID TRANSFERASE"/>
    <property type="match status" value="1"/>
</dbReference>
<reference evidence="3 4" key="1">
    <citation type="journal article" date="2010" name="Int. J. Syst. Evol. Microbiol.">
        <title>Thiohalobacter thiocyanaticus gen. nov., sp. nov., a moderately halophilic, sulfur-oxidizing gammaproteobacterium from hypersaline lakes, that utilizes thiocyanate.</title>
        <authorList>
            <person name="Sorokin D.Y."/>
            <person name="Kovaleva O.L."/>
            <person name="Tourova T.P."/>
            <person name="Muyzer G."/>
        </authorList>
    </citation>
    <scope>NUCLEOTIDE SEQUENCE [LARGE SCALE GENOMIC DNA]</scope>
    <source>
        <strain evidence="3 4">Hrh1</strain>
    </source>
</reference>
<evidence type="ECO:0000256" key="2">
    <source>
        <dbReference type="ARBA" id="ARBA00022679"/>
    </source>
</evidence>
<dbReference type="NCBIfam" id="TIGR00696">
    <property type="entry name" value="wecG_tagA_cpsF"/>
    <property type="match status" value="1"/>
</dbReference>
<sequence length="266" mass="29974">MNDTSLDHVASSRRGDRVAGTFVDAADWSDLLAKIHLWALNRESRSVCLCNVHSAVTARENSGLAEALDSSDMVLPDGAPIAWTLRHKGFPGQTRIAGPDLMLKLCTELEHTGIGVFLFGSTDVTLQKLRAQLLKRFPDLEIRGILSPEFGNWSMALENNYIEEINKSGAGVIFVGLGCPRQEIWMSHRKSDIRGVMLGVGAAFDFHAETIKRAPKWLQKFGLEWLHRLLSEPQRLWKRYLITNTKFIALTGRELMTRNQRRHKQA</sequence>
<dbReference type="RefSeq" id="WP_125180984.1">
    <property type="nucleotide sequence ID" value="NZ_QZMU01000001.1"/>
</dbReference>
<keyword evidence="4" id="KW-1185">Reference proteome</keyword>
<dbReference type="CDD" id="cd06533">
    <property type="entry name" value="Glyco_transf_WecG_TagA"/>
    <property type="match status" value="1"/>
</dbReference>
<dbReference type="EMBL" id="QZMU01000001">
    <property type="protein sequence ID" value="RRQ21643.1"/>
    <property type="molecule type" value="Genomic_DNA"/>
</dbReference>
<dbReference type="OrthoDB" id="9808602at2"/>
<comment type="caution">
    <text evidence="3">The sequence shown here is derived from an EMBL/GenBank/DDBJ whole genome shotgun (WGS) entry which is preliminary data.</text>
</comment>